<dbReference type="PROSITE" id="PS50110">
    <property type="entry name" value="RESPONSE_REGULATORY"/>
    <property type="match status" value="1"/>
</dbReference>
<gene>
    <name evidence="3" type="ORF">F6X53_30290</name>
</gene>
<name>A0A6L3SNZ0_9HYPH</name>
<evidence type="ECO:0000256" key="1">
    <source>
        <dbReference type="PROSITE-ProRule" id="PRU00169"/>
    </source>
</evidence>
<keyword evidence="1" id="KW-0597">Phosphoprotein</keyword>
<sequence>MTPSADPLTGRRILLVEDEYFLADDLRRLFEASGAEVIGPVARLQEALDLVTGTARIDGAVLDINLWDEMAYPVADALHDRNVPFVFATGYDKGVIPRRYEAVRRCEKPVEPIEVARALFG</sequence>
<feature type="domain" description="Response regulatory" evidence="2">
    <location>
        <begin position="12"/>
        <end position="121"/>
    </location>
</feature>
<proteinExistence type="predicted"/>
<dbReference type="SMART" id="SM00448">
    <property type="entry name" value="REC"/>
    <property type="match status" value="1"/>
</dbReference>
<dbReference type="GO" id="GO:0000160">
    <property type="term" value="P:phosphorelay signal transduction system"/>
    <property type="evidence" value="ECO:0007669"/>
    <property type="project" value="InterPro"/>
</dbReference>
<evidence type="ECO:0000313" key="3">
    <source>
        <dbReference type="EMBL" id="KAB1070268.1"/>
    </source>
</evidence>
<dbReference type="OrthoDB" id="582170at2"/>
<dbReference type="SUPFAM" id="SSF52172">
    <property type="entry name" value="CheY-like"/>
    <property type="match status" value="1"/>
</dbReference>
<accession>A0A6L3SNZ0</accession>
<evidence type="ECO:0000259" key="2">
    <source>
        <dbReference type="PROSITE" id="PS50110"/>
    </source>
</evidence>
<dbReference type="InterPro" id="IPR011006">
    <property type="entry name" value="CheY-like_superfamily"/>
</dbReference>
<dbReference type="RefSeq" id="WP_151005369.1">
    <property type="nucleotide sequence ID" value="NZ_BPQY01000514.1"/>
</dbReference>
<dbReference type="Proteomes" id="UP000474159">
    <property type="component" value="Unassembled WGS sequence"/>
</dbReference>
<evidence type="ECO:0000313" key="4">
    <source>
        <dbReference type="Proteomes" id="UP000474159"/>
    </source>
</evidence>
<dbReference type="Gene3D" id="3.40.50.2300">
    <property type="match status" value="1"/>
</dbReference>
<dbReference type="EMBL" id="VZZK01000065">
    <property type="protein sequence ID" value="KAB1070268.1"/>
    <property type="molecule type" value="Genomic_DNA"/>
</dbReference>
<reference evidence="3 4" key="1">
    <citation type="submission" date="2019-09" db="EMBL/GenBank/DDBJ databases">
        <title>YIM 48816 draft genome.</title>
        <authorList>
            <person name="Jiang L."/>
        </authorList>
    </citation>
    <scope>NUCLEOTIDE SEQUENCE [LARGE SCALE GENOMIC DNA]</scope>
    <source>
        <strain evidence="3 4">YIM 48816</strain>
    </source>
</reference>
<keyword evidence="4" id="KW-1185">Reference proteome</keyword>
<comment type="caution">
    <text evidence="3">The sequence shown here is derived from an EMBL/GenBank/DDBJ whole genome shotgun (WGS) entry which is preliminary data.</text>
</comment>
<organism evidence="3 4">
    <name type="scientific">Methylobacterium soli</name>
    <dbReference type="NCBI Taxonomy" id="553447"/>
    <lineage>
        <taxon>Bacteria</taxon>
        <taxon>Pseudomonadati</taxon>
        <taxon>Pseudomonadota</taxon>
        <taxon>Alphaproteobacteria</taxon>
        <taxon>Hyphomicrobiales</taxon>
        <taxon>Methylobacteriaceae</taxon>
        <taxon>Methylobacterium</taxon>
    </lineage>
</organism>
<dbReference type="AlphaFoldDB" id="A0A6L3SNZ0"/>
<dbReference type="InterPro" id="IPR001789">
    <property type="entry name" value="Sig_transdc_resp-reg_receiver"/>
</dbReference>
<protein>
    <submittedName>
        <fullName evidence="3">Response regulator</fullName>
    </submittedName>
</protein>
<feature type="modified residue" description="4-aspartylphosphate" evidence="1">
    <location>
        <position position="63"/>
    </location>
</feature>